<evidence type="ECO:0000313" key="1">
    <source>
        <dbReference type="EMBL" id="WDZ84085.1"/>
    </source>
</evidence>
<dbReference type="Gene3D" id="2.170.16.10">
    <property type="entry name" value="Hedgehog/Intein (Hint) domain"/>
    <property type="match status" value="1"/>
</dbReference>
<dbReference type="PROSITE" id="PS50818">
    <property type="entry name" value="INTEIN_C_TER"/>
    <property type="match status" value="1"/>
</dbReference>
<dbReference type="SUPFAM" id="SSF51294">
    <property type="entry name" value="Hedgehog/intein (Hint) domain"/>
    <property type="match status" value="1"/>
</dbReference>
<proteinExistence type="predicted"/>
<gene>
    <name evidence="1" type="ORF">PVK37_27075</name>
</gene>
<sequence length="253" mass="28106">MLLADGSSRRIDEVAEGDQVVAQDPETGRSRVEPVTDLHVNQDVELTDLAVRTEDGEFVTLETTQNHPFWSDSRQEWVDASELRPTEVLRTATGEVVSIAKVRNFVGVATMHDLTVANLHTYYVLAEDVPLLVHNCGDDDDLVTMFHYTHKKGYNGIRAGNPYHIKSGDSKNGAGPFFTNMSPADIKLAGRGAFKSQLGLTSEKTVYVMEFLVPKSSLTRLRGGRGQHVFEIRGGIQVPRSRVRFSGFTSKWE</sequence>
<name>A0ABY7ZM99_9ACTN</name>
<reference evidence="1 2" key="1">
    <citation type="submission" date="2023-02" db="EMBL/GenBank/DDBJ databases">
        <authorList>
            <person name="Mo P."/>
        </authorList>
    </citation>
    <scope>NUCLEOTIDE SEQUENCE [LARGE SCALE GENOMIC DNA]</scope>
    <source>
        <strain evidence="1 2">HUAS 3</strain>
    </source>
</reference>
<organism evidence="1 2">
    <name type="scientific">Micromonospora cathayae</name>
    <dbReference type="NCBI Taxonomy" id="3028804"/>
    <lineage>
        <taxon>Bacteria</taxon>
        <taxon>Bacillati</taxon>
        <taxon>Actinomycetota</taxon>
        <taxon>Actinomycetes</taxon>
        <taxon>Micromonosporales</taxon>
        <taxon>Micromonosporaceae</taxon>
        <taxon>Micromonospora</taxon>
    </lineage>
</organism>
<dbReference type="RefSeq" id="WP_275030646.1">
    <property type="nucleotide sequence ID" value="NZ_CP118615.1"/>
</dbReference>
<dbReference type="Proteomes" id="UP001219605">
    <property type="component" value="Chromosome"/>
</dbReference>
<dbReference type="InterPro" id="IPR030934">
    <property type="entry name" value="Intein_C"/>
</dbReference>
<dbReference type="CDD" id="cd00081">
    <property type="entry name" value="Hint"/>
    <property type="match status" value="1"/>
</dbReference>
<dbReference type="NCBIfam" id="TIGR01443">
    <property type="entry name" value="intein_Cterm"/>
    <property type="match status" value="1"/>
</dbReference>
<keyword evidence="2" id="KW-1185">Reference proteome</keyword>
<evidence type="ECO:0000313" key="2">
    <source>
        <dbReference type="Proteomes" id="UP001219605"/>
    </source>
</evidence>
<protein>
    <submittedName>
        <fullName evidence="1">Polymorphic toxin-type HINT domain-containing protein</fullName>
    </submittedName>
</protein>
<dbReference type="Pfam" id="PF07591">
    <property type="entry name" value="PT-HINT"/>
    <property type="match status" value="1"/>
</dbReference>
<dbReference type="InterPro" id="IPR036844">
    <property type="entry name" value="Hint_dom_sf"/>
</dbReference>
<accession>A0ABY7ZM99</accession>
<dbReference type="EMBL" id="CP118615">
    <property type="protein sequence ID" value="WDZ84085.1"/>
    <property type="molecule type" value="Genomic_DNA"/>
</dbReference>